<sequence length="115" mass="12467">MADYIEVHVTAGDRGEAARICRVVVERRLAACAQVVGPITSTYWWEGKVEEAEEWLLLLKTTADLFDDLAASVREAHSYDVPEIIAVPVRAGSADYLAWVARETGPGSGVQHGVG</sequence>
<protein>
    <submittedName>
        <fullName evidence="2">Periplasmic divalent cation tolerance protein</fullName>
    </submittedName>
</protein>
<dbReference type="RefSeq" id="WP_185088024.1">
    <property type="nucleotide sequence ID" value="NZ_JACHJB010000003.1"/>
</dbReference>
<name>A0A7X0C7X6_9ACTN</name>
<dbReference type="EMBL" id="JACHJB010000003">
    <property type="protein sequence ID" value="MBB6350184.1"/>
    <property type="molecule type" value="Genomic_DNA"/>
</dbReference>
<evidence type="ECO:0000313" key="3">
    <source>
        <dbReference type="Proteomes" id="UP000583800"/>
    </source>
</evidence>
<dbReference type="InterPro" id="IPR015867">
    <property type="entry name" value="N-reg_PII/ATP_PRibTrfase_C"/>
</dbReference>
<evidence type="ECO:0000256" key="1">
    <source>
        <dbReference type="ARBA" id="ARBA00010169"/>
    </source>
</evidence>
<dbReference type="PANTHER" id="PTHR23419:SF8">
    <property type="entry name" value="FI09726P"/>
    <property type="match status" value="1"/>
</dbReference>
<proteinExistence type="inferred from homology"/>
<comment type="similarity">
    <text evidence="1">Belongs to the CutA family.</text>
</comment>
<dbReference type="InterPro" id="IPR011322">
    <property type="entry name" value="N-reg_PII-like_a/b"/>
</dbReference>
<dbReference type="Pfam" id="PF03091">
    <property type="entry name" value="CutA1"/>
    <property type="match status" value="1"/>
</dbReference>
<dbReference type="AlphaFoldDB" id="A0A7X0C7X6"/>
<dbReference type="SUPFAM" id="SSF54913">
    <property type="entry name" value="GlnB-like"/>
    <property type="match status" value="1"/>
</dbReference>
<keyword evidence="3" id="KW-1185">Reference proteome</keyword>
<gene>
    <name evidence="2" type="ORF">FHU36_006756</name>
</gene>
<dbReference type="PANTHER" id="PTHR23419">
    <property type="entry name" value="DIVALENT CATION TOLERANCE CUTA-RELATED"/>
    <property type="match status" value="1"/>
</dbReference>
<organism evidence="2 3">
    <name type="scientific">Nonomuraea muscovyensis</name>
    <dbReference type="NCBI Taxonomy" id="1124761"/>
    <lineage>
        <taxon>Bacteria</taxon>
        <taxon>Bacillati</taxon>
        <taxon>Actinomycetota</taxon>
        <taxon>Actinomycetes</taxon>
        <taxon>Streptosporangiales</taxon>
        <taxon>Streptosporangiaceae</taxon>
        <taxon>Nonomuraea</taxon>
    </lineage>
</organism>
<dbReference type="GO" id="GO:0010038">
    <property type="term" value="P:response to metal ion"/>
    <property type="evidence" value="ECO:0007669"/>
    <property type="project" value="InterPro"/>
</dbReference>
<evidence type="ECO:0000313" key="2">
    <source>
        <dbReference type="EMBL" id="MBB6350184.1"/>
    </source>
</evidence>
<reference evidence="2 3" key="1">
    <citation type="submission" date="2020-08" db="EMBL/GenBank/DDBJ databases">
        <title>Sequencing the genomes of 1000 actinobacteria strains.</title>
        <authorList>
            <person name="Klenk H.-P."/>
        </authorList>
    </citation>
    <scope>NUCLEOTIDE SEQUENCE [LARGE SCALE GENOMIC DNA]</scope>
    <source>
        <strain evidence="2 3">DSM 45913</strain>
    </source>
</reference>
<dbReference type="Gene3D" id="3.30.70.120">
    <property type="match status" value="1"/>
</dbReference>
<dbReference type="Proteomes" id="UP000583800">
    <property type="component" value="Unassembled WGS sequence"/>
</dbReference>
<accession>A0A7X0C7X6</accession>
<dbReference type="InterPro" id="IPR004323">
    <property type="entry name" value="Ion_tolerance_CutA"/>
</dbReference>
<comment type="caution">
    <text evidence="2">The sequence shown here is derived from an EMBL/GenBank/DDBJ whole genome shotgun (WGS) entry which is preliminary data.</text>
</comment>
<dbReference type="GO" id="GO:0005507">
    <property type="term" value="F:copper ion binding"/>
    <property type="evidence" value="ECO:0007669"/>
    <property type="project" value="TreeGrafter"/>
</dbReference>